<dbReference type="Proteomes" id="UP001634394">
    <property type="component" value="Unassembled WGS sequence"/>
</dbReference>
<evidence type="ECO:0000256" key="3">
    <source>
        <dbReference type="ARBA" id="ARBA00022737"/>
    </source>
</evidence>
<feature type="domain" description="LRRCT" evidence="6">
    <location>
        <begin position="359"/>
        <end position="409"/>
    </location>
</feature>
<dbReference type="PROSITE" id="PS51450">
    <property type="entry name" value="LRR"/>
    <property type="match status" value="4"/>
</dbReference>
<dbReference type="InterPro" id="IPR032675">
    <property type="entry name" value="LRR_dom_sf"/>
</dbReference>
<keyword evidence="3" id="KW-0677">Repeat</keyword>
<protein>
    <recommendedName>
        <fullName evidence="6">LRRCT domain-containing protein</fullName>
    </recommendedName>
</protein>
<dbReference type="InterPro" id="IPR000483">
    <property type="entry name" value="Cys-rich_flank_reg_C"/>
</dbReference>
<keyword evidence="4" id="KW-0472">Membrane</keyword>
<comment type="caution">
    <text evidence="7">The sequence shown here is derived from an EMBL/GenBank/DDBJ whole genome shotgun (WGS) entry which is preliminary data.</text>
</comment>
<name>A0ABD3XRU9_SINWO</name>
<feature type="signal peptide" evidence="5">
    <location>
        <begin position="1"/>
        <end position="22"/>
    </location>
</feature>
<dbReference type="SUPFAM" id="SSF52058">
    <property type="entry name" value="L domain-like"/>
    <property type="match status" value="1"/>
</dbReference>
<keyword evidence="8" id="KW-1185">Reference proteome</keyword>
<evidence type="ECO:0000256" key="2">
    <source>
        <dbReference type="ARBA" id="ARBA00022729"/>
    </source>
</evidence>
<dbReference type="Gene3D" id="3.80.10.10">
    <property type="entry name" value="Ribonuclease Inhibitor"/>
    <property type="match status" value="3"/>
</dbReference>
<keyword evidence="4" id="KW-0812">Transmembrane</keyword>
<sequence>MNLCKINYSVFIITVTLSILYGDPCPSKCTNCDYDINGQVTKVVCQDVQIQTLPNSLTELWASDAHQPSIIPLGKFQTYFLTGKTQLRILSIRRYGIKQLVNGSLSICTNLIVLDLSDNLILSLPVGIFHDLNSLKSLNLSKNALTSLDSSTGLFSHLRSLTHLYLGFNKLTRINNSMFRNMTGLSQLGLESNRISTIDSDTFQAIHSLQTINLSNNTLTNIQSELFKGLSKLLRIEFNGNLLQILEQTTVIEPSVRLISLSSNKFTEIPTGFLQHLQNIQTEVNLAENQIRNIPAGSLDKIHLQKLNLSFNLIEFIQFNAFSDCTISELDLRFNHLKSLQKELEGNFLKINTILLDNNTWTCDCSLLWLVEFIKINQSNHSDPVCAEPVQYNGKTMISIATDLSSDCVPTTTQQSTSTQKIMTSSAGTTLTATGKIQISGPSQMTIEIGQIIPGMGQENSDGKISTPQNHPTSRRTTILVSNFTILPIPAKSETNSSSTEVHDSSSTNVGMIVGISVGVISLITVTTALVKFQPWKKIGRFNRVDVKNVE</sequence>
<keyword evidence="2 5" id="KW-0732">Signal</keyword>
<evidence type="ECO:0000256" key="4">
    <source>
        <dbReference type="SAM" id="Phobius"/>
    </source>
</evidence>
<accession>A0ABD3XRU9</accession>
<evidence type="ECO:0000256" key="5">
    <source>
        <dbReference type="SAM" id="SignalP"/>
    </source>
</evidence>
<keyword evidence="1" id="KW-0433">Leucine-rich repeat</keyword>
<dbReference type="Pfam" id="PF13855">
    <property type="entry name" value="LRR_8"/>
    <property type="match status" value="3"/>
</dbReference>
<dbReference type="InterPro" id="IPR003591">
    <property type="entry name" value="Leu-rich_rpt_typical-subtyp"/>
</dbReference>
<organism evidence="7 8">
    <name type="scientific">Sinanodonta woodiana</name>
    <name type="common">Chinese pond mussel</name>
    <name type="synonym">Anodonta woodiana</name>
    <dbReference type="NCBI Taxonomy" id="1069815"/>
    <lineage>
        <taxon>Eukaryota</taxon>
        <taxon>Metazoa</taxon>
        <taxon>Spiralia</taxon>
        <taxon>Lophotrochozoa</taxon>
        <taxon>Mollusca</taxon>
        <taxon>Bivalvia</taxon>
        <taxon>Autobranchia</taxon>
        <taxon>Heteroconchia</taxon>
        <taxon>Palaeoheterodonta</taxon>
        <taxon>Unionida</taxon>
        <taxon>Unionoidea</taxon>
        <taxon>Unionidae</taxon>
        <taxon>Unioninae</taxon>
        <taxon>Sinanodonta</taxon>
    </lineage>
</organism>
<dbReference type="AlphaFoldDB" id="A0ABD3XRU9"/>
<evidence type="ECO:0000256" key="1">
    <source>
        <dbReference type="ARBA" id="ARBA00022614"/>
    </source>
</evidence>
<dbReference type="InterPro" id="IPR001611">
    <property type="entry name" value="Leu-rich_rpt"/>
</dbReference>
<evidence type="ECO:0000259" key="6">
    <source>
        <dbReference type="SMART" id="SM00082"/>
    </source>
</evidence>
<evidence type="ECO:0000313" key="7">
    <source>
        <dbReference type="EMBL" id="KAL3888341.1"/>
    </source>
</evidence>
<dbReference type="PANTHER" id="PTHR24369">
    <property type="entry name" value="ANTIGEN BSP, PUTATIVE-RELATED"/>
    <property type="match status" value="1"/>
</dbReference>
<evidence type="ECO:0000313" key="8">
    <source>
        <dbReference type="Proteomes" id="UP001634394"/>
    </source>
</evidence>
<dbReference type="PANTHER" id="PTHR24369:SF210">
    <property type="entry name" value="CHAOPTIN-RELATED"/>
    <property type="match status" value="1"/>
</dbReference>
<reference evidence="7 8" key="1">
    <citation type="submission" date="2024-11" db="EMBL/GenBank/DDBJ databases">
        <title>Chromosome-level genome assembly of the freshwater bivalve Anodonta woodiana.</title>
        <authorList>
            <person name="Chen X."/>
        </authorList>
    </citation>
    <scope>NUCLEOTIDE SEQUENCE [LARGE SCALE GENOMIC DNA]</scope>
    <source>
        <strain evidence="7">MN2024</strain>
        <tissue evidence="7">Gills</tissue>
    </source>
</reference>
<dbReference type="InterPro" id="IPR050541">
    <property type="entry name" value="LRR_TM_domain-containing"/>
</dbReference>
<dbReference type="EMBL" id="JBJQND010000001">
    <property type="protein sequence ID" value="KAL3888341.1"/>
    <property type="molecule type" value="Genomic_DNA"/>
</dbReference>
<dbReference type="SMART" id="SM00082">
    <property type="entry name" value="LRRCT"/>
    <property type="match status" value="1"/>
</dbReference>
<dbReference type="SMART" id="SM00369">
    <property type="entry name" value="LRR_TYP"/>
    <property type="match status" value="8"/>
</dbReference>
<feature type="chain" id="PRO_5044829240" description="LRRCT domain-containing protein" evidence="5">
    <location>
        <begin position="23"/>
        <end position="551"/>
    </location>
</feature>
<keyword evidence="4" id="KW-1133">Transmembrane helix</keyword>
<gene>
    <name evidence="7" type="ORF">ACJMK2_000711</name>
</gene>
<feature type="transmembrane region" description="Helical" evidence="4">
    <location>
        <begin position="510"/>
        <end position="531"/>
    </location>
</feature>
<proteinExistence type="predicted"/>